<dbReference type="EMBL" id="CM042050">
    <property type="protein sequence ID" value="KAI3735038.1"/>
    <property type="molecule type" value="Genomic_DNA"/>
</dbReference>
<comment type="caution">
    <text evidence="1">The sequence shown here is derived from an EMBL/GenBank/DDBJ whole genome shotgun (WGS) entry which is preliminary data.</text>
</comment>
<gene>
    <name evidence="1" type="ORF">L6452_14525</name>
</gene>
<proteinExistence type="predicted"/>
<name>A0ACB9CL44_ARCLA</name>
<evidence type="ECO:0000313" key="2">
    <source>
        <dbReference type="Proteomes" id="UP001055879"/>
    </source>
</evidence>
<reference evidence="2" key="1">
    <citation type="journal article" date="2022" name="Mol. Ecol. Resour.">
        <title>The genomes of chicory, endive, great burdock and yacon provide insights into Asteraceae palaeo-polyploidization history and plant inulin production.</title>
        <authorList>
            <person name="Fan W."/>
            <person name="Wang S."/>
            <person name="Wang H."/>
            <person name="Wang A."/>
            <person name="Jiang F."/>
            <person name="Liu H."/>
            <person name="Zhao H."/>
            <person name="Xu D."/>
            <person name="Zhang Y."/>
        </authorList>
    </citation>
    <scope>NUCLEOTIDE SEQUENCE [LARGE SCALE GENOMIC DNA]</scope>
    <source>
        <strain evidence="2">cv. Niubang</strain>
    </source>
</reference>
<keyword evidence="2" id="KW-1185">Reference proteome</keyword>
<accession>A0ACB9CL44</accession>
<sequence length="361" mass="40321">MEEAELEKQGRMVTKSSIKRKPFANLTNVVRKHHHTSSFSKPKTPGSSTASDSSIGTTQSGIHVVPSTPQRLTPELHFLDHLVGDENHLAYARRWSAQKTRSNVKAAVQETRSNGQGNQSCLDKTTNDGKEKSAVLQCSSMEKIKDKRKATDVPFSAHRMKNAKTNTDAVIPHSTVKIKDKGKENVVQSSYSSMQNTNINMSFIMPPLMKRKDKGKAIAEPLDYPPMKKVKNNMVEMRVPLSGVKIKDRGETVTGSSHVDLAQKDEGKAVSTPINYRTLEKKDKGRSCPPLLRTSGNRNEADEAEDILQSNPQTDPPLNKKTKRCSSTKGVKEYALPQDFVEQQRAYFKEIDEFELEVEEV</sequence>
<reference evidence="1 2" key="2">
    <citation type="journal article" date="2022" name="Mol. Ecol. Resour.">
        <title>The genomes of chicory, endive, great burdock and yacon provide insights into Asteraceae paleo-polyploidization history and plant inulin production.</title>
        <authorList>
            <person name="Fan W."/>
            <person name="Wang S."/>
            <person name="Wang H."/>
            <person name="Wang A."/>
            <person name="Jiang F."/>
            <person name="Liu H."/>
            <person name="Zhao H."/>
            <person name="Xu D."/>
            <person name="Zhang Y."/>
        </authorList>
    </citation>
    <scope>NUCLEOTIDE SEQUENCE [LARGE SCALE GENOMIC DNA]</scope>
    <source>
        <strain evidence="2">cv. Niubang</strain>
    </source>
</reference>
<organism evidence="1 2">
    <name type="scientific">Arctium lappa</name>
    <name type="common">Greater burdock</name>
    <name type="synonym">Lappa major</name>
    <dbReference type="NCBI Taxonomy" id="4217"/>
    <lineage>
        <taxon>Eukaryota</taxon>
        <taxon>Viridiplantae</taxon>
        <taxon>Streptophyta</taxon>
        <taxon>Embryophyta</taxon>
        <taxon>Tracheophyta</taxon>
        <taxon>Spermatophyta</taxon>
        <taxon>Magnoliopsida</taxon>
        <taxon>eudicotyledons</taxon>
        <taxon>Gunneridae</taxon>
        <taxon>Pentapetalae</taxon>
        <taxon>asterids</taxon>
        <taxon>campanulids</taxon>
        <taxon>Asterales</taxon>
        <taxon>Asteraceae</taxon>
        <taxon>Carduoideae</taxon>
        <taxon>Cardueae</taxon>
        <taxon>Arctiinae</taxon>
        <taxon>Arctium</taxon>
    </lineage>
</organism>
<evidence type="ECO:0000313" key="1">
    <source>
        <dbReference type="EMBL" id="KAI3735038.1"/>
    </source>
</evidence>
<dbReference type="Proteomes" id="UP001055879">
    <property type="component" value="Linkage Group LG04"/>
</dbReference>
<protein>
    <submittedName>
        <fullName evidence="1">Uncharacterized protein</fullName>
    </submittedName>
</protein>